<gene>
    <name evidence="4" type="ORF">SNAT2548_LOCUS28093</name>
</gene>
<evidence type="ECO:0000313" key="4">
    <source>
        <dbReference type="EMBL" id="CAE7501629.1"/>
    </source>
</evidence>
<keyword evidence="1" id="KW-0175">Coiled coil</keyword>
<dbReference type="InterPro" id="IPR027417">
    <property type="entry name" value="P-loop_NTPase"/>
</dbReference>
<dbReference type="Pfam" id="PF01926">
    <property type="entry name" value="MMR_HSR1"/>
    <property type="match status" value="1"/>
</dbReference>
<feature type="region of interest" description="Disordered" evidence="2">
    <location>
        <begin position="674"/>
        <end position="721"/>
    </location>
</feature>
<dbReference type="InterPro" id="IPR006073">
    <property type="entry name" value="GTP-bd"/>
</dbReference>
<organism evidence="4 5">
    <name type="scientific">Symbiodinium natans</name>
    <dbReference type="NCBI Taxonomy" id="878477"/>
    <lineage>
        <taxon>Eukaryota</taxon>
        <taxon>Sar</taxon>
        <taxon>Alveolata</taxon>
        <taxon>Dinophyceae</taxon>
        <taxon>Suessiales</taxon>
        <taxon>Symbiodiniaceae</taxon>
        <taxon>Symbiodinium</taxon>
    </lineage>
</organism>
<dbReference type="Gene3D" id="3.40.50.300">
    <property type="entry name" value="P-loop containing nucleotide triphosphate hydrolases"/>
    <property type="match status" value="1"/>
</dbReference>
<dbReference type="EMBL" id="CAJNDS010002503">
    <property type="protein sequence ID" value="CAE7501629.1"/>
    <property type="molecule type" value="Genomic_DNA"/>
</dbReference>
<sequence length="887" mass="99489">MPQHDYDVIFCGNPGAGKSTLLSCASGLQFNSGESGYSGLTLELEFQESSHFPGCRFADTPGLSDPERAEQAAQAITKALKDALARGRTVKLYFVVPSEAGRITGEHLWTIRQVLQSITLPDNSRPDRNSYGIIVNKMDIDDPEQQESISKRFATESKNVPIPTAHIKYLRRVPELSGKNNARYHFPHLQQFLLDLPGFPVRQADRIDVTDIEAKLQAALEAAWEENERLIMMQELEKREWNAKAAEALKDLRKDLEEKMRQQREVQEQQVELLNAELLKASDRAAIVQAELDQTRRNQEKAEAKYEEQVKQLEQQAADRDVREKDAKAYMEELQQKLEVKEDVQLKRKKVQEKDKADDVEKFEPTVQPDAVQNLRGAILRRIDKGLLVELKTGYEAVISDGIMAVAKGDVAERFHFEVLPSSKMLSDMPDAVALSPILRLNPEKETFTEPVLLIVPVCEGATKVWRSREAGGWDEVADVKFMAGHAILHLDHFCDMFSGIEGTPSKTIKVIGLINDSSAKFAITHISCDHCLADLADFLADCDLKGYRQCTSEMSIVGKYKHLDTLNCRFVGSSGLDAEEVQLDFEHMPYISRITCKGISESFQLQIQDRKNRTMDYDFRLEQKSSFAAPEETSSAPTVYFSAPAGSPIQVSTGSSTSSSSFGPYEYAGKCGKGAPSIQQISSSVQLEPRRRFSSSEDDEANRRPNSAGSNPRRAVKVEATEPCAKVDEETRRTHFMISGRFRKEDTELMAYMQKVKNSLKEKGAEIFMVDAALAESFGDKTLMGLFHAKALLAFCTADYGAETGAGYETYVELKYAHNNKLTIIPIQLCKHFPPMPKDDKRGLGQAQNSLVLRHDILRVTDVGMEEPERVAADLYSIWQRMAKEE</sequence>
<dbReference type="AlphaFoldDB" id="A0A812SZA6"/>
<accession>A0A812SZA6</accession>
<reference evidence="4" key="1">
    <citation type="submission" date="2021-02" db="EMBL/GenBank/DDBJ databases">
        <authorList>
            <person name="Dougan E. K."/>
            <person name="Rhodes N."/>
            <person name="Thang M."/>
            <person name="Chan C."/>
        </authorList>
    </citation>
    <scope>NUCLEOTIDE SEQUENCE</scope>
</reference>
<evidence type="ECO:0000256" key="1">
    <source>
        <dbReference type="SAM" id="Coils"/>
    </source>
</evidence>
<proteinExistence type="predicted"/>
<evidence type="ECO:0000313" key="5">
    <source>
        <dbReference type="Proteomes" id="UP000604046"/>
    </source>
</evidence>
<evidence type="ECO:0000256" key="2">
    <source>
        <dbReference type="SAM" id="MobiDB-lite"/>
    </source>
</evidence>
<comment type="caution">
    <text evidence="4">The sequence shown here is derived from an EMBL/GenBank/DDBJ whole genome shotgun (WGS) entry which is preliminary data.</text>
</comment>
<feature type="compositionally biased region" description="Polar residues" evidence="2">
    <location>
        <begin position="678"/>
        <end position="687"/>
    </location>
</feature>
<evidence type="ECO:0000259" key="3">
    <source>
        <dbReference type="Pfam" id="PF01926"/>
    </source>
</evidence>
<feature type="coiled-coil region" evidence="1">
    <location>
        <begin position="242"/>
        <end position="354"/>
    </location>
</feature>
<dbReference type="Proteomes" id="UP000604046">
    <property type="component" value="Unassembled WGS sequence"/>
</dbReference>
<dbReference type="Gene3D" id="2.60.220.30">
    <property type="match status" value="1"/>
</dbReference>
<name>A0A812SZA6_9DINO</name>
<protein>
    <recommendedName>
        <fullName evidence="3">G domain-containing protein</fullName>
    </recommendedName>
</protein>
<keyword evidence="5" id="KW-1185">Reference proteome</keyword>
<dbReference type="SUPFAM" id="SSF52540">
    <property type="entry name" value="P-loop containing nucleoside triphosphate hydrolases"/>
    <property type="match status" value="1"/>
</dbReference>
<feature type="domain" description="G" evidence="3">
    <location>
        <begin position="8"/>
        <end position="82"/>
    </location>
</feature>
<dbReference type="GO" id="GO:0005525">
    <property type="term" value="F:GTP binding"/>
    <property type="evidence" value="ECO:0007669"/>
    <property type="project" value="InterPro"/>
</dbReference>